<dbReference type="Proteomes" id="UP001596283">
    <property type="component" value="Unassembled WGS sequence"/>
</dbReference>
<sequence>MAYTIALTTSGFSAKQFQQELAAQQISLNHHAQDLFADTRFHPLSAGQTQHLRVITVAELTLVTPATLPTIFRRASELGLQLCPLALAVDFRLQWQTQVRSTNSILSKHEAPQGAITVMSPIANNDPNLPKGFYLRRIDDTLWLRGYRCDDLYVWQPSDTLAFLQPAQ</sequence>
<organism evidence="1 2">
    <name type="scientific">Levilactobacillus fujinensis</name>
    <dbReference type="NCBI Taxonomy" id="2486024"/>
    <lineage>
        <taxon>Bacteria</taxon>
        <taxon>Bacillati</taxon>
        <taxon>Bacillota</taxon>
        <taxon>Bacilli</taxon>
        <taxon>Lactobacillales</taxon>
        <taxon>Lactobacillaceae</taxon>
        <taxon>Levilactobacillus</taxon>
    </lineage>
</organism>
<reference evidence="2" key="1">
    <citation type="journal article" date="2019" name="Int. J. Syst. Evol. Microbiol.">
        <title>The Global Catalogue of Microorganisms (GCM) 10K type strain sequencing project: providing services to taxonomists for standard genome sequencing and annotation.</title>
        <authorList>
            <consortium name="The Broad Institute Genomics Platform"/>
            <consortium name="The Broad Institute Genome Sequencing Center for Infectious Disease"/>
            <person name="Wu L."/>
            <person name="Ma J."/>
        </authorList>
    </citation>
    <scope>NUCLEOTIDE SEQUENCE [LARGE SCALE GENOMIC DNA]</scope>
    <source>
        <strain evidence="2">CCM 8908</strain>
    </source>
</reference>
<dbReference type="EMBL" id="JBHSSI010000001">
    <property type="protein sequence ID" value="MFC6259352.1"/>
    <property type="molecule type" value="Genomic_DNA"/>
</dbReference>
<evidence type="ECO:0008006" key="3">
    <source>
        <dbReference type="Google" id="ProtNLM"/>
    </source>
</evidence>
<comment type="caution">
    <text evidence="1">The sequence shown here is derived from an EMBL/GenBank/DDBJ whole genome shotgun (WGS) entry which is preliminary data.</text>
</comment>
<proteinExistence type="predicted"/>
<dbReference type="RefSeq" id="WP_225421849.1">
    <property type="nucleotide sequence ID" value="NZ_JBHSSI010000001.1"/>
</dbReference>
<accession>A0ABW1TBH0</accession>
<evidence type="ECO:0000313" key="2">
    <source>
        <dbReference type="Proteomes" id="UP001596283"/>
    </source>
</evidence>
<evidence type="ECO:0000313" key="1">
    <source>
        <dbReference type="EMBL" id="MFC6259352.1"/>
    </source>
</evidence>
<gene>
    <name evidence="1" type="ORF">ACFP1C_00165</name>
</gene>
<keyword evidence="2" id="KW-1185">Reference proteome</keyword>
<name>A0ABW1TBH0_9LACO</name>
<protein>
    <recommendedName>
        <fullName evidence="3">Helicase</fullName>
    </recommendedName>
</protein>